<sequence length="87" mass="9130">MAWAAEKPVAASLLSSAEVRSNWDALQASLNGRNMVADPTFYLWHAETGNGTAGQTTPPSHWAISGTGATVQRCGAGLTDTTDFGYD</sequence>
<name>A0A0F8ZXC9_9ZZZZ</name>
<dbReference type="EMBL" id="LAZR01049069">
    <property type="protein sequence ID" value="KKK90510.1"/>
    <property type="molecule type" value="Genomic_DNA"/>
</dbReference>
<organism evidence="1">
    <name type="scientific">marine sediment metagenome</name>
    <dbReference type="NCBI Taxonomy" id="412755"/>
    <lineage>
        <taxon>unclassified sequences</taxon>
        <taxon>metagenomes</taxon>
        <taxon>ecological metagenomes</taxon>
    </lineage>
</organism>
<protein>
    <submittedName>
        <fullName evidence="1">Uncharacterized protein</fullName>
    </submittedName>
</protein>
<reference evidence="1" key="1">
    <citation type="journal article" date="2015" name="Nature">
        <title>Complex archaea that bridge the gap between prokaryotes and eukaryotes.</title>
        <authorList>
            <person name="Spang A."/>
            <person name="Saw J.H."/>
            <person name="Jorgensen S.L."/>
            <person name="Zaremba-Niedzwiedzka K."/>
            <person name="Martijn J."/>
            <person name="Lind A.E."/>
            <person name="van Eijk R."/>
            <person name="Schleper C."/>
            <person name="Guy L."/>
            <person name="Ettema T.J."/>
        </authorList>
    </citation>
    <scope>NUCLEOTIDE SEQUENCE</scope>
</reference>
<comment type="caution">
    <text evidence="1">The sequence shown here is derived from an EMBL/GenBank/DDBJ whole genome shotgun (WGS) entry which is preliminary data.</text>
</comment>
<gene>
    <name evidence="1" type="ORF">LCGC14_2722270</name>
</gene>
<accession>A0A0F8ZXC9</accession>
<evidence type="ECO:0000313" key="1">
    <source>
        <dbReference type="EMBL" id="KKK90510.1"/>
    </source>
</evidence>
<dbReference type="AlphaFoldDB" id="A0A0F8ZXC9"/>
<feature type="non-terminal residue" evidence="1">
    <location>
        <position position="87"/>
    </location>
</feature>
<proteinExistence type="predicted"/>